<organism evidence="2 3">
    <name type="scientific">Pseudomonas taeanensis MS-3</name>
    <dbReference type="NCBI Taxonomy" id="1395571"/>
    <lineage>
        <taxon>Bacteria</taxon>
        <taxon>Pseudomonadati</taxon>
        <taxon>Pseudomonadota</taxon>
        <taxon>Gammaproteobacteria</taxon>
        <taxon>Pseudomonadales</taxon>
        <taxon>Pseudomonadaceae</taxon>
        <taxon>Pseudomonas</taxon>
    </lineage>
</organism>
<dbReference type="Gene3D" id="3.10.450.160">
    <property type="entry name" value="inner membrane protein cigr"/>
    <property type="match status" value="1"/>
</dbReference>
<dbReference type="Pfam" id="PF11776">
    <property type="entry name" value="RcnB"/>
    <property type="match status" value="1"/>
</dbReference>
<accession>A0A0A1YJI7</accession>
<sequence length="138" mass="14599">MICSSRTLLIGSGLAMLLAAQNTLAAPKHDNAGKHGSGHNGEAGIHLQGPSIDIGRVRIILGDNRHLIGPTSSLPPGIAKNLARGKPLPPGIAKNFDNRLLGQLPRYDGYEWKQIGTNVVLVAIATGVIYEVLRNVLD</sequence>
<keyword evidence="1" id="KW-0732">Signal</keyword>
<dbReference type="eggNOG" id="COG5455">
    <property type="taxonomic scope" value="Bacteria"/>
</dbReference>
<dbReference type="STRING" id="1395571.TMS3_0111125"/>
<gene>
    <name evidence="2" type="ORF">TMS3_0111125</name>
</gene>
<evidence type="ECO:0000313" key="3">
    <source>
        <dbReference type="Proteomes" id="UP000030063"/>
    </source>
</evidence>
<dbReference type="AlphaFoldDB" id="A0A0A1YJI7"/>
<dbReference type="InterPro" id="IPR024572">
    <property type="entry name" value="RcnB"/>
</dbReference>
<keyword evidence="3" id="KW-1185">Reference proteome</keyword>
<dbReference type="RefSeq" id="WP_025165304.1">
    <property type="nucleotide sequence ID" value="NZ_AWSQ01000002.1"/>
</dbReference>
<protein>
    <submittedName>
        <fullName evidence="2">Membrane protein</fullName>
    </submittedName>
</protein>
<feature type="chain" id="PRO_5001984312" evidence="1">
    <location>
        <begin position="26"/>
        <end position="138"/>
    </location>
</feature>
<evidence type="ECO:0000313" key="2">
    <source>
        <dbReference type="EMBL" id="KFX70050.1"/>
    </source>
</evidence>
<reference evidence="2 3" key="1">
    <citation type="journal article" date="2014" name="Genome Announc.">
        <title>Draft Genome Sequence of Petroleum Oil-Degrading Marine Bacterium Pseudomonas taeanensis Strain MS-3, Isolated from a Crude Oil-Contaminated Seashore.</title>
        <authorList>
            <person name="Lee S.Y."/>
            <person name="Kim S.H."/>
            <person name="Lee D.G."/>
            <person name="Shin S."/>
            <person name="Yun S.H."/>
            <person name="Choi C.W."/>
            <person name="Chung Y.H."/>
            <person name="Choi J.S."/>
            <person name="Kahng H.Y."/>
            <person name="Kim S.I."/>
        </authorList>
    </citation>
    <scope>NUCLEOTIDE SEQUENCE [LARGE SCALE GENOMIC DNA]</scope>
    <source>
        <strain evidence="2 3">MS-3</strain>
    </source>
</reference>
<comment type="caution">
    <text evidence="2">The sequence shown here is derived from an EMBL/GenBank/DDBJ whole genome shotgun (WGS) entry which is preliminary data.</text>
</comment>
<dbReference type="Proteomes" id="UP000030063">
    <property type="component" value="Unassembled WGS sequence"/>
</dbReference>
<dbReference type="OrthoDB" id="6433631at2"/>
<dbReference type="NCBIfam" id="NF040487">
    <property type="entry name" value="T3SS_CigR_fam"/>
    <property type="match status" value="1"/>
</dbReference>
<proteinExistence type="predicted"/>
<feature type="signal peptide" evidence="1">
    <location>
        <begin position="1"/>
        <end position="25"/>
    </location>
</feature>
<name>A0A0A1YJI7_9PSED</name>
<evidence type="ECO:0000256" key="1">
    <source>
        <dbReference type="SAM" id="SignalP"/>
    </source>
</evidence>
<dbReference type="EMBL" id="AWSQ01000002">
    <property type="protein sequence ID" value="KFX70050.1"/>
    <property type="molecule type" value="Genomic_DNA"/>
</dbReference>